<evidence type="ECO:0008006" key="4">
    <source>
        <dbReference type="Google" id="ProtNLM"/>
    </source>
</evidence>
<proteinExistence type="predicted"/>
<evidence type="ECO:0000256" key="1">
    <source>
        <dbReference type="SAM" id="Phobius"/>
    </source>
</evidence>
<feature type="transmembrane region" description="Helical" evidence="1">
    <location>
        <begin position="5"/>
        <end position="24"/>
    </location>
</feature>
<dbReference type="Proteomes" id="UP001634747">
    <property type="component" value="Unassembled WGS sequence"/>
</dbReference>
<keyword evidence="1" id="KW-0812">Transmembrane</keyword>
<name>A0ABW9KFW9_9BACT</name>
<dbReference type="RefSeq" id="WP_263413840.1">
    <property type="nucleotide sequence ID" value="NZ_BAABBH010000001.1"/>
</dbReference>
<feature type="transmembrane region" description="Helical" evidence="1">
    <location>
        <begin position="212"/>
        <end position="233"/>
    </location>
</feature>
<keyword evidence="1" id="KW-1133">Transmembrane helix</keyword>
<protein>
    <recommendedName>
        <fullName evidence="4">YihY/virulence factor BrkB family protein</fullName>
    </recommendedName>
</protein>
<dbReference type="EMBL" id="JBJYXY010000001">
    <property type="protein sequence ID" value="MFN2974596.1"/>
    <property type="molecule type" value="Genomic_DNA"/>
</dbReference>
<gene>
    <name evidence="2" type="ORF">ACK2TP_02345</name>
</gene>
<evidence type="ECO:0000313" key="3">
    <source>
        <dbReference type="Proteomes" id="UP001634747"/>
    </source>
</evidence>
<feature type="transmembrane region" description="Helical" evidence="1">
    <location>
        <begin position="136"/>
        <end position="159"/>
    </location>
</feature>
<sequence length="246" mass="26330">MRNPVVLLPVLAVRLLDFATYWIFGSLKGPAMKAVAPKSVLGGFSGKVSGPVVVVAAVFTFLPLLIEIGLLVYGMAVTGRWAHRLRDEDGARPNDWTAPMGEVLRVAAFTLGVGALTAVVGLFFSLRGGVPPQWGYVVTWCFLILSVWFILPAWLRLLAGVQGVRLRETSRIPAFVVAAISFALFAAIVYAGGALQRHLELAHRIHGAAAPFAINLMAACVSAIPLASCFVALSRSVAERPGWQPE</sequence>
<feature type="transmembrane region" description="Helical" evidence="1">
    <location>
        <begin position="171"/>
        <end position="192"/>
    </location>
</feature>
<comment type="caution">
    <text evidence="2">The sequence shown here is derived from an EMBL/GenBank/DDBJ whole genome shotgun (WGS) entry which is preliminary data.</text>
</comment>
<accession>A0ABW9KFW9</accession>
<feature type="transmembrane region" description="Helical" evidence="1">
    <location>
        <begin position="52"/>
        <end position="82"/>
    </location>
</feature>
<keyword evidence="1" id="KW-0472">Membrane</keyword>
<organism evidence="2 3">
    <name type="scientific">Terriglobus aquaticus</name>
    <dbReference type="NCBI Taxonomy" id="940139"/>
    <lineage>
        <taxon>Bacteria</taxon>
        <taxon>Pseudomonadati</taxon>
        <taxon>Acidobacteriota</taxon>
        <taxon>Terriglobia</taxon>
        <taxon>Terriglobales</taxon>
        <taxon>Acidobacteriaceae</taxon>
        <taxon>Terriglobus</taxon>
    </lineage>
</organism>
<keyword evidence="3" id="KW-1185">Reference proteome</keyword>
<reference evidence="2 3" key="1">
    <citation type="submission" date="2024-12" db="EMBL/GenBank/DDBJ databases">
        <authorList>
            <person name="Lee Y."/>
        </authorList>
    </citation>
    <scope>NUCLEOTIDE SEQUENCE [LARGE SCALE GENOMIC DNA]</scope>
    <source>
        <strain evidence="2 3">03SUJ4</strain>
    </source>
</reference>
<evidence type="ECO:0000313" key="2">
    <source>
        <dbReference type="EMBL" id="MFN2974596.1"/>
    </source>
</evidence>
<feature type="transmembrane region" description="Helical" evidence="1">
    <location>
        <begin position="103"/>
        <end position="124"/>
    </location>
</feature>